<reference evidence="4" key="1">
    <citation type="submission" date="2022-06" db="EMBL/GenBank/DDBJ databases">
        <title>Complete genome sequences of two strains of the flax pathogen Septoria linicola.</title>
        <authorList>
            <person name="Lapalu N."/>
            <person name="Simon A."/>
            <person name="Demenou B."/>
            <person name="Paumier D."/>
            <person name="Guillot M.-P."/>
            <person name="Gout L."/>
            <person name="Valade R."/>
        </authorList>
    </citation>
    <scope>NUCLEOTIDE SEQUENCE</scope>
    <source>
        <strain evidence="4">SE15195</strain>
    </source>
</reference>
<organism evidence="4 5">
    <name type="scientific">Septoria linicola</name>
    <dbReference type="NCBI Taxonomy" id="215465"/>
    <lineage>
        <taxon>Eukaryota</taxon>
        <taxon>Fungi</taxon>
        <taxon>Dikarya</taxon>
        <taxon>Ascomycota</taxon>
        <taxon>Pezizomycotina</taxon>
        <taxon>Dothideomycetes</taxon>
        <taxon>Dothideomycetidae</taxon>
        <taxon>Mycosphaerellales</taxon>
        <taxon>Mycosphaerellaceae</taxon>
        <taxon>Septoria</taxon>
    </lineage>
</organism>
<dbReference type="GO" id="GO:0016020">
    <property type="term" value="C:membrane"/>
    <property type="evidence" value="ECO:0007669"/>
    <property type="project" value="UniProtKB-SubCell"/>
</dbReference>
<dbReference type="PROSITE" id="PS50850">
    <property type="entry name" value="MFS"/>
    <property type="match status" value="1"/>
</dbReference>
<dbReference type="PANTHER" id="PTHR23520:SF5">
    <property type="entry name" value="TRANSPORTER, PUTATIVE (AFU_ORTHOLOGUE AFUA_3G04000)-RELATED"/>
    <property type="match status" value="1"/>
</dbReference>
<keyword evidence="2" id="KW-0472">Membrane</keyword>
<evidence type="ECO:0000256" key="1">
    <source>
        <dbReference type="ARBA" id="ARBA00004141"/>
    </source>
</evidence>
<comment type="subcellular location">
    <subcellularLocation>
        <location evidence="1">Membrane</location>
        <topology evidence="1">Multi-pass membrane protein</topology>
    </subcellularLocation>
</comment>
<protein>
    <submittedName>
        <fullName evidence="4">Major facilitator superfamily, MFS transporter superfamily</fullName>
    </submittedName>
</protein>
<keyword evidence="5" id="KW-1185">Reference proteome</keyword>
<proteinExistence type="predicted"/>
<dbReference type="PANTHER" id="PTHR23520">
    <property type="entry name" value="TRANSPORTER, PUTATIVE (AFU_ORTHOLOGUE AFUA_3G04000)-RELATED"/>
    <property type="match status" value="1"/>
</dbReference>
<dbReference type="EMBL" id="CP099428">
    <property type="protein sequence ID" value="USW58710.1"/>
    <property type="molecule type" value="Genomic_DNA"/>
</dbReference>
<sequence length="257" mass="28324">MQPSSNEHQPLPSSPLASSSFPIHRFIRGTGLLTGLHSSPDIKLILLSRFIRNFAFGLVSLLLAAYLSALGHSETRIGLFSFLTLLGDLMIVMVLTQIADVVGRKNVLMLGAGSMATVAVTYIPAAILISLYGIVPHHPQHLPFFVPIILLQAFFEPIYIAPRNAFIGRIINKQKRTAIFGVINMVKIVSNATGSFFTGLCADRNLFWVAFVVAGGLKVVYVVALLWTFLGEDRRLEGEVRRLREGGEEERGQEEQH</sequence>
<keyword evidence="2" id="KW-1133">Transmembrane helix</keyword>
<dbReference type="InterPro" id="IPR036259">
    <property type="entry name" value="MFS_trans_sf"/>
</dbReference>
<dbReference type="GO" id="GO:0022857">
    <property type="term" value="F:transmembrane transporter activity"/>
    <property type="evidence" value="ECO:0007669"/>
    <property type="project" value="InterPro"/>
</dbReference>
<dbReference type="Proteomes" id="UP001056384">
    <property type="component" value="Chromosome 11"/>
</dbReference>
<gene>
    <name evidence="4" type="ORF">Slin15195_G120290</name>
</gene>
<feature type="transmembrane region" description="Helical" evidence="2">
    <location>
        <begin position="206"/>
        <end position="230"/>
    </location>
</feature>
<dbReference type="SUPFAM" id="SSF103473">
    <property type="entry name" value="MFS general substrate transporter"/>
    <property type="match status" value="1"/>
</dbReference>
<feature type="transmembrane region" description="Helical" evidence="2">
    <location>
        <begin position="144"/>
        <end position="166"/>
    </location>
</feature>
<evidence type="ECO:0000313" key="4">
    <source>
        <dbReference type="EMBL" id="USW58710.1"/>
    </source>
</evidence>
<feature type="transmembrane region" description="Helical" evidence="2">
    <location>
        <begin position="107"/>
        <end position="132"/>
    </location>
</feature>
<dbReference type="Pfam" id="PF07690">
    <property type="entry name" value="MFS_1"/>
    <property type="match status" value="1"/>
</dbReference>
<feature type="transmembrane region" description="Helical" evidence="2">
    <location>
        <begin position="50"/>
        <end position="71"/>
    </location>
</feature>
<accession>A0A9Q9EQ39</accession>
<feature type="transmembrane region" description="Helical" evidence="2">
    <location>
        <begin position="77"/>
        <end position="95"/>
    </location>
</feature>
<dbReference type="InterPro" id="IPR020846">
    <property type="entry name" value="MFS_dom"/>
</dbReference>
<dbReference type="AlphaFoldDB" id="A0A9Q9EQ39"/>
<dbReference type="Gene3D" id="1.20.1250.20">
    <property type="entry name" value="MFS general substrate transporter like domains"/>
    <property type="match status" value="1"/>
</dbReference>
<keyword evidence="2" id="KW-0812">Transmembrane</keyword>
<evidence type="ECO:0000256" key="2">
    <source>
        <dbReference type="SAM" id="Phobius"/>
    </source>
</evidence>
<evidence type="ECO:0000313" key="5">
    <source>
        <dbReference type="Proteomes" id="UP001056384"/>
    </source>
</evidence>
<evidence type="ECO:0000259" key="3">
    <source>
        <dbReference type="PROSITE" id="PS50850"/>
    </source>
</evidence>
<name>A0A9Q9EQ39_9PEZI</name>
<dbReference type="InterPro" id="IPR011701">
    <property type="entry name" value="MFS"/>
</dbReference>
<feature type="domain" description="Major facilitator superfamily (MFS) profile" evidence="3">
    <location>
        <begin position="41"/>
        <end position="257"/>
    </location>
</feature>
<feature type="transmembrane region" description="Helical" evidence="2">
    <location>
        <begin position="178"/>
        <end position="200"/>
    </location>
</feature>